<dbReference type="Proteomes" id="UP000177697">
    <property type="component" value="Unassembled WGS sequence"/>
</dbReference>
<gene>
    <name evidence="6" type="ORF">A2431_04020</name>
</gene>
<keyword evidence="3" id="KW-0378">Hydrolase</keyword>
<evidence type="ECO:0000256" key="2">
    <source>
        <dbReference type="ARBA" id="ARBA00022723"/>
    </source>
</evidence>
<protein>
    <recommendedName>
        <fullName evidence="5">Nudix hydrolase domain-containing protein</fullName>
    </recommendedName>
</protein>
<dbReference type="GO" id="GO:0005829">
    <property type="term" value="C:cytosol"/>
    <property type="evidence" value="ECO:0007669"/>
    <property type="project" value="TreeGrafter"/>
</dbReference>
<dbReference type="PANTHER" id="PTHR42904">
    <property type="entry name" value="NUDIX HYDROLASE, NUDC SUBFAMILY"/>
    <property type="match status" value="1"/>
</dbReference>
<dbReference type="InterPro" id="IPR015797">
    <property type="entry name" value="NUDIX_hydrolase-like_dom_sf"/>
</dbReference>
<comment type="caution">
    <text evidence="6">The sequence shown here is derived from an EMBL/GenBank/DDBJ whole genome shotgun (WGS) entry which is preliminary data.</text>
</comment>
<keyword evidence="4" id="KW-0460">Magnesium</keyword>
<dbReference type="InterPro" id="IPR050241">
    <property type="entry name" value="NAD-cap_RNA_hydrolase_NudC"/>
</dbReference>
<accession>A0A1G2V1E0</accession>
<feature type="domain" description="Nudix hydrolase" evidence="5">
    <location>
        <begin position="7"/>
        <end position="156"/>
    </location>
</feature>
<evidence type="ECO:0000256" key="1">
    <source>
        <dbReference type="ARBA" id="ARBA00001946"/>
    </source>
</evidence>
<name>A0A1G2V1E0_9BACT</name>
<dbReference type="GO" id="GO:0006742">
    <property type="term" value="P:NADP+ catabolic process"/>
    <property type="evidence" value="ECO:0007669"/>
    <property type="project" value="TreeGrafter"/>
</dbReference>
<proteinExistence type="predicted"/>
<dbReference type="InterPro" id="IPR000086">
    <property type="entry name" value="NUDIX_hydrolase_dom"/>
</dbReference>
<keyword evidence="2" id="KW-0479">Metal-binding</keyword>
<dbReference type="AlphaFoldDB" id="A0A1G2V1E0"/>
<dbReference type="SUPFAM" id="SSF55811">
    <property type="entry name" value="Nudix"/>
    <property type="match status" value="1"/>
</dbReference>
<organism evidence="6 7">
    <name type="scientific">Candidatus Zambryskibacteria bacterium RIFOXYC1_FULL_39_10</name>
    <dbReference type="NCBI Taxonomy" id="1802779"/>
    <lineage>
        <taxon>Bacteria</taxon>
        <taxon>Candidatus Zambryskiibacteriota</taxon>
    </lineage>
</organism>
<dbReference type="PANTHER" id="PTHR42904:SF1">
    <property type="entry name" value="NUCLEOSIDE DIPHOSPHATE-LINKED MOIETY X MOTIF 17"/>
    <property type="match status" value="1"/>
</dbReference>
<comment type="cofactor">
    <cofactor evidence="1">
        <name>Mg(2+)</name>
        <dbReference type="ChEBI" id="CHEBI:18420"/>
    </cofactor>
</comment>
<reference evidence="6 7" key="1">
    <citation type="journal article" date="2016" name="Nat. Commun.">
        <title>Thousands of microbial genomes shed light on interconnected biogeochemical processes in an aquifer system.</title>
        <authorList>
            <person name="Anantharaman K."/>
            <person name="Brown C.T."/>
            <person name="Hug L.A."/>
            <person name="Sharon I."/>
            <person name="Castelle C.J."/>
            <person name="Probst A.J."/>
            <person name="Thomas B.C."/>
            <person name="Singh A."/>
            <person name="Wilkins M.J."/>
            <person name="Karaoz U."/>
            <person name="Brodie E.L."/>
            <person name="Williams K.H."/>
            <person name="Hubbard S.S."/>
            <person name="Banfield J.F."/>
        </authorList>
    </citation>
    <scope>NUCLEOTIDE SEQUENCE [LARGE SCALE GENOMIC DNA]</scope>
</reference>
<dbReference type="EMBL" id="MHWW01000009">
    <property type="protein sequence ID" value="OHB15418.1"/>
    <property type="molecule type" value="Genomic_DNA"/>
</dbReference>
<dbReference type="GO" id="GO:0019677">
    <property type="term" value="P:NAD+ catabolic process"/>
    <property type="evidence" value="ECO:0007669"/>
    <property type="project" value="TreeGrafter"/>
</dbReference>
<evidence type="ECO:0000256" key="4">
    <source>
        <dbReference type="ARBA" id="ARBA00022842"/>
    </source>
</evidence>
<dbReference type="GO" id="GO:0046872">
    <property type="term" value="F:metal ion binding"/>
    <property type="evidence" value="ECO:0007669"/>
    <property type="project" value="UniProtKB-KW"/>
</dbReference>
<dbReference type="Pfam" id="PF00293">
    <property type="entry name" value="NUDIX"/>
    <property type="match status" value="1"/>
</dbReference>
<evidence type="ECO:0000313" key="6">
    <source>
        <dbReference type="EMBL" id="OHB15418.1"/>
    </source>
</evidence>
<dbReference type="PROSITE" id="PS51462">
    <property type="entry name" value="NUDIX"/>
    <property type="match status" value="1"/>
</dbReference>
<evidence type="ECO:0000313" key="7">
    <source>
        <dbReference type="Proteomes" id="UP000177697"/>
    </source>
</evidence>
<dbReference type="Gene3D" id="3.90.79.10">
    <property type="entry name" value="Nucleoside Triphosphate Pyrophosphohydrolase"/>
    <property type="match status" value="1"/>
</dbReference>
<sequence length="163" mass="18798">MAKEYVPFEVVITAIIANKEGKYLITRRSPNKKRFPGMWTVPGGHLDPEDFMGYPKETEHYWYNVLEKALTREIKEEVGLEIEHVRYVTSLATEHKDGAASVVISCLADFKSGEVKLQEDETDKCEWVSATEAENYDLIDGILDELKMADALRKGEKYEWKRH</sequence>
<evidence type="ECO:0000259" key="5">
    <source>
        <dbReference type="PROSITE" id="PS51462"/>
    </source>
</evidence>
<evidence type="ECO:0000256" key="3">
    <source>
        <dbReference type="ARBA" id="ARBA00022801"/>
    </source>
</evidence>
<dbReference type="GO" id="GO:0035529">
    <property type="term" value="F:NADH pyrophosphatase activity"/>
    <property type="evidence" value="ECO:0007669"/>
    <property type="project" value="TreeGrafter"/>
</dbReference>